<dbReference type="PaxDb" id="3708-A0A078JE69"/>
<proteinExistence type="predicted"/>
<gene>
    <name evidence="2" type="primary">BnaAnng19840D</name>
    <name evidence="2" type="ORF">GSBRNA2T00043917001</name>
</gene>
<keyword evidence="1" id="KW-0812">Transmembrane</keyword>
<evidence type="ECO:0000256" key="1">
    <source>
        <dbReference type="SAM" id="Phobius"/>
    </source>
</evidence>
<dbReference type="AlphaFoldDB" id="A0A078JE69"/>
<dbReference type="GO" id="GO:0016567">
    <property type="term" value="P:protein ubiquitination"/>
    <property type="evidence" value="ECO:0007669"/>
    <property type="project" value="UniProtKB-UniPathway"/>
</dbReference>
<accession>A0A078JE69</accession>
<evidence type="ECO:0000313" key="2">
    <source>
        <dbReference type="EMBL" id="CDY64959.1"/>
    </source>
</evidence>
<evidence type="ECO:0000313" key="3">
    <source>
        <dbReference type="Proteomes" id="UP000028999"/>
    </source>
</evidence>
<reference evidence="2 3" key="1">
    <citation type="journal article" date="2014" name="Science">
        <title>Plant genetics. Early allopolyploid evolution in the post-Neolithic Brassica napus oilseed genome.</title>
        <authorList>
            <person name="Chalhoub B."/>
            <person name="Denoeud F."/>
            <person name="Liu S."/>
            <person name="Parkin I.A."/>
            <person name="Tang H."/>
            <person name="Wang X."/>
            <person name="Chiquet J."/>
            <person name="Belcram H."/>
            <person name="Tong C."/>
            <person name="Samans B."/>
            <person name="Correa M."/>
            <person name="Da Silva C."/>
            <person name="Just J."/>
            <person name="Falentin C."/>
            <person name="Koh C.S."/>
            <person name="Le Clainche I."/>
            <person name="Bernard M."/>
            <person name="Bento P."/>
            <person name="Noel B."/>
            <person name="Labadie K."/>
            <person name="Alberti A."/>
            <person name="Charles M."/>
            <person name="Arnaud D."/>
            <person name="Guo H."/>
            <person name="Daviaud C."/>
            <person name="Alamery S."/>
            <person name="Jabbari K."/>
            <person name="Zhao M."/>
            <person name="Edger P.P."/>
            <person name="Chelaifa H."/>
            <person name="Tack D."/>
            <person name="Lassalle G."/>
            <person name="Mestiri I."/>
            <person name="Schnel N."/>
            <person name="Le Paslier M.C."/>
            <person name="Fan G."/>
            <person name="Renault V."/>
            <person name="Bayer P.E."/>
            <person name="Golicz A.A."/>
            <person name="Manoli S."/>
            <person name="Lee T.H."/>
            <person name="Thi V.H."/>
            <person name="Chalabi S."/>
            <person name="Hu Q."/>
            <person name="Fan C."/>
            <person name="Tollenaere R."/>
            <person name="Lu Y."/>
            <person name="Battail C."/>
            <person name="Shen J."/>
            <person name="Sidebottom C.H."/>
            <person name="Wang X."/>
            <person name="Canaguier A."/>
            <person name="Chauveau A."/>
            <person name="Berard A."/>
            <person name="Deniot G."/>
            <person name="Guan M."/>
            <person name="Liu Z."/>
            <person name="Sun F."/>
            <person name="Lim Y.P."/>
            <person name="Lyons E."/>
            <person name="Town C.D."/>
            <person name="Bancroft I."/>
            <person name="Wang X."/>
            <person name="Meng J."/>
            <person name="Ma J."/>
            <person name="Pires J.C."/>
            <person name="King G.J."/>
            <person name="Brunel D."/>
            <person name="Delourme R."/>
            <person name="Renard M."/>
            <person name="Aury J.M."/>
            <person name="Adams K.L."/>
            <person name="Batley J."/>
            <person name="Snowdon R.J."/>
            <person name="Tost J."/>
            <person name="Edwards D."/>
            <person name="Zhou Y."/>
            <person name="Hua W."/>
            <person name="Sharpe A.G."/>
            <person name="Paterson A.H."/>
            <person name="Guan C."/>
            <person name="Wincker P."/>
        </authorList>
    </citation>
    <scope>NUCLEOTIDE SEQUENCE [LARGE SCALE GENOMIC DNA]</scope>
    <source>
        <strain evidence="3">cv. Darmor-bzh</strain>
    </source>
</reference>
<protein>
    <submittedName>
        <fullName evidence="2">BnaAnng19840D protein</fullName>
    </submittedName>
</protein>
<organism evidence="2 3">
    <name type="scientific">Brassica napus</name>
    <name type="common">Rape</name>
    <dbReference type="NCBI Taxonomy" id="3708"/>
    <lineage>
        <taxon>Eukaryota</taxon>
        <taxon>Viridiplantae</taxon>
        <taxon>Streptophyta</taxon>
        <taxon>Embryophyta</taxon>
        <taxon>Tracheophyta</taxon>
        <taxon>Spermatophyta</taxon>
        <taxon>Magnoliopsida</taxon>
        <taxon>eudicotyledons</taxon>
        <taxon>Gunneridae</taxon>
        <taxon>Pentapetalae</taxon>
        <taxon>rosids</taxon>
        <taxon>malvids</taxon>
        <taxon>Brassicales</taxon>
        <taxon>Brassicaceae</taxon>
        <taxon>Brassiceae</taxon>
        <taxon>Brassica</taxon>
    </lineage>
</organism>
<dbReference type="Proteomes" id="UP000028999">
    <property type="component" value="Unassembled WGS sequence"/>
</dbReference>
<keyword evidence="1" id="KW-1133">Transmembrane helix</keyword>
<dbReference type="UniPathway" id="UPA00143"/>
<keyword evidence="1" id="KW-0472">Membrane</keyword>
<dbReference type="Gramene" id="CDY64959">
    <property type="protein sequence ID" value="CDY64959"/>
    <property type="gene ID" value="GSBRNA2T00043917001"/>
</dbReference>
<name>A0A078JE69_BRANA</name>
<dbReference type="EMBL" id="LK034609">
    <property type="protein sequence ID" value="CDY64959.1"/>
    <property type="molecule type" value="Genomic_DNA"/>
</dbReference>
<feature type="transmembrane region" description="Helical" evidence="1">
    <location>
        <begin position="27"/>
        <end position="46"/>
    </location>
</feature>
<keyword evidence="3" id="KW-1185">Reference proteome</keyword>
<sequence>MHNPFDHNTLGALAVAPSPPVTHENNLISETVLMLLSVLICGIIHYKKTAVF</sequence>